<keyword evidence="4" id="KW-1185">Reference proteome</keyword>
<evidence type="ECO:0000313" key="3">
    <source>
        <dbReference type="EMBL" id="ONI21631.1"/>
    </source>
</evidence>
<keyword evidence="2" id="KW-0812">Transmembrane</keyword>
<reference evidence="3 4" key="1">
    <citation type="journal article" date="2013" name="Nat. Genet.">
        <title>The high-quality draft genome of peach (Prunus persica) identifies unique patterns of genetic diversity, domestication and genome evolution.</title>
        <authorList>
            <consortium name="International Peach Genome Initiative"/>
            <person name="Verde I."/>
            <person name="Abbott A.G."/>
            <person name="Scalabrin S."/>
            <person name="Jung S."/>
            <person name="Shu S."/>
            <person name="Marroni F."/>
            <person name="Zhebentyayeva T."/>
            <person name="Dettori M.T."/>
            <person name="Grimwood J."/>
            <person name="Cattonaro F."/>
            <person name="Zuccolo A."/>
            <person name="Rossini L."/>
            <person name="Jenkins J."/>
            <person name="Vendramin E."/>
            <person name="Meisel L.A."/>
            <person name="Decroocq V."/>
            <person name="Sosinski B."/>
            <person name="Prochnik S."/>
            <person name="Mitros T."/>
            <person name="Policriti A."/>
            <person name="Cipriani G."/>
            <person name="Dondini L."/>
            <person name="Ficklin S."/>
            <person name="Goodstein D.M."/>
            <person name="Xuan P."/>
            <person name="Del Fabbro C."/>
            <person name="Aramini V."/>
            <person name="Copetti D."/>
            <person name="Gonzalez S."/>
            <person name="Horner D.S."/>
            <person name="Falchi R."/>
            <person name="Lucas S."/>
            <person name="Mica E."/>
            <person name="Maldonado J."/>
            <person name="Lazzari B."/>
            <person name="Bielenberg D."/>
            <person name="Pirona R."/>
            <person name="Miculan M."/>
            <person name="Barakat A."/>
            <person name="Testolin R."/>
            <person name="Stella A."/>
            <person name="Tartarini S."/>
            <person name="Tonutti P."/>
            <person name="Arus P."/>
            <person name="Orellana A."/>
            <person name="Wells C."/>
            <person name="Main D."/>
            <person name="Vizzotto G."/>
            <person name="Silva H."/>
            <person name="Salamini F."/>
            <person name="Schmutz J."/>
            <person name="Morgante M."/>
            <person name="Rokhsar D.S."/>
        </authorList>
    </citation>
    <scope>NUCLEOTIDE SEQUENCE [LARGE SCALE GENOMIC DNA]</scope>
    <source>
        <strain evidence="4">cv. Nemared</strain>
    </source>
</reference>
<dbReference type="OrthoDB" id="10339624at2759"/>
<dbReference type="EMBL" id="CM007652">
    <property type="protein sequence ID" value="ONI21631.1"/>
    <property type="molecule type" value="Genomic_DNA"/>
</dbReference>
<organism evidence="3 4">
    <name type="scientific">Prunus persica</name>
    <name type="common">Peach</name>
    <name type="synonym">Amygdalus persica</name>
    <dbReference type="NCBI Taxonomy" id="3760"/>
    <lineage>
        <taxon>Eukaryota</taxon>
        <taxon>Viridiplantae</taxon>
        <taxon>Streptophyta</taxon>
        <taxon>Embryophyta</taxon>
        <taxon>Tracheophyta</taxon>
        <taxon>Spermatophyta</taxon>
        <taxon>Magnoliopsida</taxon>
        <taxon>eudicotyledons</taxon>
        <taxon>Gunneridae</taxon>
        <taxon>Pentapetalae</taxon>
        <taxon>rosids</taxon>
        <taxon>fabids</taxon>
        <taxon>Rosales</taxon>
        <taxon>Rosaceae</taxon>
        <taxon>Amygdaloideae</taxon>
        <taxon>Amygdaleae</taxon>
        <taxon>Prunus</taxon>
    </lineage>
</organism>
<keyword evidence="2" id="KW-0472">Membrane</keyword>
<dbReference type="Proteomes" id="UP000006882">
    <property type="component" value="Chromosome G2"/>
</dbReference>
<dbReference type="EMBL" id="CM007652">
    <property type="protein sequence ID" value="ONI21632.1"/>
    <property type="molecule type" value="Genomic_DNA"/>
</dbReference>
<feature type="transmembrane region" description="Helical" evidence="2">
    <location>
        <begin position="133"/>
        <end position="152"/>
    </location>
</feature>
<keyword evidence="2" id="KW-1133">Transmembrane helix</keyword>
<evidence type="ECO:0000256" key="2">
    <source>
        <dbReference type="SAM" id="Phobius"/>
    </source>
</evidence>
<dbReference type="Gramene" id="ONI21631">
    <property type="protein sequence ID" value="ONI21631"/>
    <property type="gene ID" value="PRUPE_2G076900"/>
</dbReference>
<sequence>MGSTSTTVIIESPEERTEEALKQDGSLDEARKLHKELAEKKFLRGTEQVELPRNKKSEATNTNKTNESPATIRGNSIKATGSCRAKSHHVGVFECNNRDQGTGCDIENNEVDAKDSQFVGVFNCGNESKKPNYFNITHLYFVCLVLLCFAMYKY</sequence>
<dbReference type="Gramene" id="ONI21632">
    <property type="protein sequence ID" value="ONI21632"/>
    <property type="gene ID" value="PRUPE_2G076900"/>
</dbReference>
<name>A0A251QCS3_PRUPE</name>
<feature type="region of interest" description="Disordered" evidence="1">
    <location>
        <begin position="44"/>
        <end position="75"/>
    </location>
</feature>
<protein>
    <submittedName>
        <fullName evidence="3">Uncharacterized protein</fullName>
    </submittedName>
</protein>
<proteinExistence type="predicted"/>
<accession>A0A251QCS3</accession>
<feature type="region of interest" description="Disordered" evidence="1">
    <location>
        <begin position="1"/>
        <end position="27"/>
    </location>
</feature>
<evidence type="ECO:0000256" key="1">
    <source>
        <dbReference type="SAM" id="MobiDB-lite"/>
    </source>
</evidence>
<gene>
    <name evidence="3" type="ORF">PRUPE_2G076900</name>
</gene>
<feature type="compositionally biased region" description="Polar residues" evidence="1">
    <location>
        <begin position="59"/>
        <end position="75"/>
    </location>
</feature>
<evidence type="ECO:0000313" key="4">
    <source>
        <dbReference type="Proteomes" id="UP000006882"/>
    </source>
</evidence>
<feature type="compositionally biased region" description="Basic and acidic residues" evidence="1">
    <location>
        <begin position="13"/>
        <end position="22"/>
    </location>
</feature>
<reference evidence="3" key="2">
    <citation type="submission" date="2016-12" db="EMBL/GenBank/DDBJ databases">
        <title>WGS assembly of Prunus persica.</title>
        <authorList>
            <person name="Verde I."/>
            <person name="Jenkins J."/>
            <person name="Dondini L."/>
            <person name="Micali S."/>
            <person name="Pagliarani G."/>
            <person name="Vendramin E."/>
            <person name="Paris R."/>
            <person name="Aramini V."/>
            <person name="Gazza L."/>
            <person name="Rossini L."/>
            <person name="Bassi D."/>
            <person name="Troggio M."/>
            <person name="Shu S."/>
            <person name="Grimwood J.H."/>
            <person name="Tartarini S."/>
            <person name="Dettori M.T."/>
            <person name="Schmutz J."/>
        </authorList>
    </citation>
    <scope>NUCLEOTIDE SEQUENCE</scope>
</reference>
<dbReference type="AlphaFoldDB" id="A0A251QCS3"/>